<dbReference type="NCBIfam" id="NF041635">
    <property type="entry name" value="STM3941_fam"/>
    <property type="match status" value="1"/>
</dbReference>
<dbReference type="InterPro" id="IPR048136">
    <property type="entry name" value="STM3941-like"/>
</dbReference>
<feature type="transmembrane region" description="Helical" evidence="1">
    <location>
        <begin position="46"/>
        <end position="66"/>
    </location>
</feature>
<protein>
    <recommendedName>
        <fullName evidence="4">PH domain-containing protein</fullName>
    </recommendedName>
</protein>
<dbReference type="Proteomes" id="UP000501570">
    <property type="component" value="Chromosome"/>
</dbReference>
<dbReference type="RefSeq" id="WP_168238154.1">
    <property type="nucleotide sequence ID" value="NZ_CP050995.1"/>
</dbReference>
<name>A0ABX6KPH7_CHRGL</name>
<evidence type="ECO:0000313" key="3">
    <source>
        <dbReference type="Proteomes" id="UP000501570"/>
    </source>
</evidence>
<evidence type="ECO:0000256" key="1">
    <source>
        <dbReference type="SAM" id="Phobius"/>
    </source>
</evidence>
<keyword evidence="1" id="KW-1133">Transmembrane helix</keyword>
<dbReference type="EMBL" id="CP050995">
    <property type="protein sequence ID" value="QIY90532.1"/>
    <property type="molecule type" value="Genomic_DNA"/>
</dbReference>
<organism evidence="2 3">
    <name type="scientific">Chryseobacterium gallinarum</name>
    <dbReference type="NCBI Taxonomy" id="1324352"/>
    <lineage>
        <taxon>Bacteria</taxon>
        <taxon>Pseudomonadati</taxon>
        <taxon>Bacteroidota</taxon>
        <taxon>Flavobacteriia</taxon>
        <taxon>Flavobacteriales</taxon>
        <taxon>Weeksellaceae</taxon>
        <taxon>Chryseobacterium group</taxon>
        <taxon>Chryseobacterium</taxon>
    </lineage>
</organism>
<gene>
    <name evidence="2" type="ORF">FOB44_07580</name>
</gene>
<evidence type="ECO:0000313" key="2">
    <source>
        <dbReference type="EMBL" id="QIY90532.1"/>
    </source>
</evidence>
<feature type="transmembrane region" description="Helical" evidence="1">
    <location>
        <begin position="12"/>
        <end position="31"/>
    </location>
</feature>
<keyword evidence="3" id="KW-1185">Reference proteome</keyword>
<proteinExistence type="predicted"/>
<reference evidence="2 3" key="1">
    <citation type="submission" date="2019-09" db="EMBL/GenBank/DDBJ databases">
        <title>FDA dAtabase for Regulatory Grade micrObial Sequences (FDA-ARGOS): Supporting development and validation of Infectious Disease Dx tests.</title>
        <authorList>
            <person name="Sciortino C."/>
            <person name="Tallon L."/>
            <person name="Sadzewicz L."/>
            <person name="Vavikolanu K."/>
            <person name="Mehta A."/>
            <person name="Aluvathingal J."/>
            <person name="Nadendla S."/>
            <person name="Nandy P."/>
            <person name="Geyer C."/>
            <person name="Yan Y."/>
            <person name="Sichtig H."/>
        </authorList>
    </citation>
    <scope>NUCLEOTIDE SEQUENCE [LARGE SCALE GENOMIC DNA]</scope>
    <source>
        <strain evidence="2 3">FDAARGOS_636</strain>
    </source>
</reference>
<evidence type="ECO:0008006" key="4">
    <source>
        <dbReference type="Google" id="ProtNLM"/>
    </source>
</evidence>
<keyword evidence="1" id="KW-0472">Membrane</keyword>
<keyword evidence="1" id="KW-0812">Transmembrane</keyword>
<sequence length="175" mass="20033">MNTIEIKGSKTKLTLMLLAALIFVSLGLFFVTNPDKFISAIFKNAFFIRIVGIASILFFGLCLIFLTKSFFTKKINLIINEKGIIDNSSYVSVGMIFWDDITSIERIDVMSTKFLVIYVKDPEKYINIQSNIKKKLLQRNLKTYGSPISISSNTLTCSFNELEKIVLKYYNENKH</sequence>
<accession>A0ABX6KPH7</accession>